<evidence type="ECO:0000313" key="2">
    <source>
        <dbReference type="EMBL" id="GAA0425168.1"/>
    </source>
</evidence>
<dbReference type="RefSeq" id="WP_344029412.1">
    <property type="nucleotide sequence ID" value="NZ_BAAABX010000057.1"/>
</dbReference>
<feature type="region of interest" description="Disordered" evidence="1">
    <location>
        <begin position="1"/>
        <end position="20"/>
    </location>
</feature>
<evidence type="ECO:0000256" key="1">
    <source>
        <dbReference type="SAM" id="MobiDB-lite"/>
    </source>
</evidence>
<gene>
    <name evidence="2" type="ORF">GCM10010357_53350</name>
</gene>
<sequence length="104" mass="11623">MTMPSPPHRTPAVGELVHDARRDRIGEVTATDNGRLHLRALAGAEAWEALPCDVQPTTPTPWPFRCERCQEIRWQRSAALQSGDLRLAVALTEAMGVHLRHEHT</sequence>
<accession>A0ABP3ITG7</accession>
<evidence type="ECO:0000313" key="3">
    <source>
        <dbReference type="Proteomes" id="UP001500879"/>
    </source>
</evidence>
<dbReference type="EMBL" id="BAAABX010000057">
    <property type="protein sequence ID" value="GAA0425168.1"/>
    <property type="molecule type" value="Genomic_DNA"/>
</dbReference>
<protein>
    <submittedName>
        <fullName evidence="2">Uncharacterized protein</fullName>
    </submittedName>
</protein>
<dbReference type="Proteomes" id="UP001500879">
    <property type="component" value="Unassembled WGS sequence"/>
</dbReference>
<comment type="caution">
    <text evidence="2">The sequence shown here is derived from an EMBL/GenBank/DDBJ whole genome shotgun (WGS) entry which is preliminary data.</text>
</comment>
<organism evidence="2 3">
    <name type="scientific">Streptomyces luteireticuli</name>
    <dbReference type="NCBI Taxonomy" id="173858"/>
    <lineage>
        <taxon>Bacteria</taxon>
        <taxon>Bacillati</taxon>
        <taxon>Actinomycetota</taxon>
        <taxon>Actinomycetes</taxon>
        <taxon>Kitasatosporales</taxon>
        <taxon>Streptomycetaceae</taxon>
        <taxon>Streptomyces</taxon>
    </lineage>
</organism>
<name>A0ABP3ITG7_9ACTN</name>
<proteinExistence type="predicted"/>
<keyword evidence="3" id="KW-1185">Reference proteome</keyword>
<reference evidence="3" key="1">
    <citation type="journal article" date="2019" name="Int. J. Syst. Evol. Microbiol.">
        <title>The Global Catalogue of Microorganisms (GCM) 10K type strain sequencing project: providing services to taxonomists for standard genome sequencing and annotation.</title>
        <authorList>
            <consortium name="The Broad Institute Genomics Platform"/>
            <consortium name="The Broad Institute Genome Sequencing Center for Infectious Disease"/>
            <person name="Wu L."/>
            <person name="Ma J."/>
        </authorList>
    </citation>
    <scope>NUCLEOTIDE SEQUENCE [LARGE SCALE GENOMIC DNA]</scope>
    <source>
        <strain evidence="3">JCM 4788</strain>
    </source>
</reference>